<dbReference type="InterPro" id="IPR042217">
    <property type="entry name" value="T4SS_VirB10/TrbI"/>
</dbReference>
<feature type="region of interest" description="Disordered" evidence="6">
    <location>
        <begin position="1"/>
        <end position="21"/>
    </location>
</feature>
<evidence type="ECO:0000313" key="8">
    <source>
        <dbReference type="EMBL" id="MCW5321906.1"/>
    </source>
</evidence>
<evidence type="ECO:0000313" key="9">
    <source>
        <dbReference type="Proteomes" id="UP001208935"/>
    </source>
</evidence>
<comment type="similarity">
    <text evidence="2">Belongs to the TrbI/VirB10 family.</text>
</comment>
<feature type="region of interest" description="Disordered" evidence="6">
    <location>
        <begin position="239"/>
        <end position="266"/>
    </location>
</feature>
<comment type="subcellular location">
    <subcellularLocation>
        <location evidence="1">Membrane</location>
        <topology evidence="1">Single-pass membrane protein</topology>
    </subcellularLocation>
</comment>
<protein>
    <submittedName>
        <fullName evidence="8">TrbI/VirB10 family protein</fullName>
    </submittedName>
</protein>
<keyword evidence="4 7" id="KW-1133">Transmembrane helix</keyword>
<dbReference type="CDD" id="cd16429">
    <property type="entry name" value="VirB10"/>
    <property type="match status" value="1"/>
</dbReference>
<evidence type="ECO:0000256" key="2">
    <source>
        <dbReference type="ARBA" id="ARBA00010265"/>
    </source>
</evidence>
<evidence type="ECO:0000256" key="3">
    <source>
        <dbReference type="ARBA" id="ARBA00022692"/>
    </source>
</evidence>
<dbReference type="Gene3D" id="2.40.128.260">
    <property type="entry name" value="Type IV secretion system, VirB10/TraB/TrbI"/>
    <property type="match status" value="1"/>
</dbReference>
<organism evidence="8 9">
    <name type="scientific">Verminephrobacter aporrectodeae subsp. tuberculatae</name>
    <dbReference type="NCBI Taxonomy" id="1110392"/>
    <lineage>
        <taxon>Bacteria</taxon>
        <taxon>Pseudomonadati</taxon>
        <taxon>Pseudomonadota</taxon>
        <taxon>Betaproteobacteria</taxon>
        <taxon>Burkholderiales</taxon>
        <taxon>Comamonadaceae</taxon>
        <taxon>Verminephrobacter</taxon>
    </lineage>
</organism>
<feature type="compositionally biased region" description="Basic and acidic residues" evidence="6">
    <location>
        <begin position="246"/>
        <end position="264"/>
    </location>
</feature>
<dbReference type="Pfam" id="PF03743">
    <property type="entry name" value="TrbI"/>
    <property type="match status" value="1"/>
</dbReference>
<accession>A0ABT3KU88</accession>
<sequence length="468" mass="49578">MTADPLLPNAAPGAPSRKSGVRRVNNMPMFIFGGVVLAFMLVMALVAEDRAEQQHTPTPGPKENGSGGAGSTAAFAHEIAGDKTGGLITGASPPDPPKMPTDQAPLEIVRPQNLDAPPQPPEAQHPANNPGQPVPDEEAQRIQKAKMQRFDEAVRARTTVRVTTASSQGPAPDDASAPRTRDEMVQRMAALQQQIAAQRSGDPNTAYQARLAQIRAATGLGAQTPAAELGADAAAQPLQTASSGRNRMEQFDQGSQDDRWKLDSRPQAPRTAFELRAGFVVPATLISGINSDLPGQILAQVAQDVYDTPTGKHLLIPQGARLVGAYSSDVAYGQARVLVAWQRIVFPDGKALDIGAMPGADSAGYTGFNDQVNNHYVRLFASAFLMSGVTAGITYSQRQNQAGSVYGAPNASSVLSEALGQQLGKVTAQLIAKNLGIAPTLEIRPGYRFNVVVTKDLAFARPYRAFDY</sequence>
<feature type="region of interest" description="Disordered" evidence="6">
    <location>
        <begin position="52"/>
        <end position="182"/>
    </location>
</feature>
<reference evidence="9" key="1">
    <citation type="submission" date="2023-07" db="EMBL/GenBank/DDBJ databases">
        <title>Verminephrobacter genomes.</title>
        <authorList>
            <person name="Lund M.B."/>
        </authorList>
    </citation>
    <scope>NUCLEOTIDE SEQUENCE [LARGE SCALE GENOMIC DNA]</scope>
    <source>
        <strain evidence="9">AtM5-05</strain>
    </source>
</reference>
<dbReference type="InterPro" id="IPR005498">
    <property type="entry name" value="T4SS_VirB10/TraB/TrbI"/>
</dbReference>
<comment type="caution">
    <text evidence="8">The sequence shown here is derived from an EMBL/GenBank/DDBJ whole genome shotgun (WGS) entry which is preliminary data.</text>
</comment>
<dbReference type="EMBL" id="QZCW01000002">
    <property type="protein sequence ID" value="MCW5321906.1"/>
    <property type="molecule type" value="Genomic_DNA"/>
</dbReference>
<keyword evidence="3 7" id="KW-0812">Transmembrane</keyword>
<dbReference type="Proteomes" id="UP001208935">
    <property type="component" value="Unassembled WGS sequence"/>
</dbReference>
<evidence type="ECO:0000256" key="5">
    <source>
        <dbReference type="ARBA" id="ARBA00023136"/>
    </source>
</evidence>
<name>A0ABT3KU88_9BURK</name>
<feature type="transmembrane region" description="Helical" evidence="7">
    <location>
        <begin position="27"/>
        <end position="47"/>
    </location>
</feature>
<gene>
    <name evidence="8" type="ORF">D5039_12295</name>
</gene>
<evidence type="ECO:0000256" key="6">
    <source>
        <dbReference type="SAM" id="MobiDB-lite"/>
    </source>
</evidence>
<evidence type="ECO:0000256" key="4">
    <source>
        <dbReference type="ARBA" id="ARBA00022989"/>
    </source>
</evidence>
<proteinExistence type="inferred from homology"/>
<keyword evidence="5 7" id="KW-0472">Membrane</keyword>
<dbReference type="RefSeq" id="WP_265282366.1">
    <property type="nucleotide sequence ID" value="NZ_QZCW01000002.1"/>
</dbReference>
<keyword evidence="9" id="KW-1185">Reference proteome</keyword>
<evidence type="ECO:0000256" key="7">
    <source>
        <dbReference type="SAM" id="Phobius"/>
    </source>
</evidence>
<feature type="compositionally biased region" description="Low complexity" evidence="6">
    <location>
        <begin position="156"/>
        <end position="165"/>
    </location>
</feature>
<evidence type="ECO:0000256" key="1">
    <source>
        <dbReference type="ARBA" id="ARBA00004167"/>
    </source>
</evidence>